<dbReference type="KEGG" id="acj:ACAM_0283"/>
<feature type="transmembrane region" description="Helical" evidence="1">
    <location>
        <begin position="317"/>
        <end position="336"/>
    </location>
</feature>
<name>U3T8A2_9CREN</name>
<feature type="transmembrane region" description="Helical" evidence="1">
    <location>
        <begin position="342"/>
        <end position="361"/>
    </location>
</feature>
<keyword evidence="1" id="KW-0812">Transmembrane</keyword>
<dbReference type="GeneID" id="17109793"/>
<sequence length="369" mass="38549">MRLAFGLLMASLTAALAVAESSAVGALGYLLPIEEHRVVAKAVLSAVAMVGSFWGLVVASTRFRSPGGRRLVLAAVGIATPASLLGLEGLLGGWLSSLASVMAVSIALGMTSFALSSSIYSQVDYVEWRRTLAEYYIVSSVGSSLLIFLSLASDIPLIVAVSIAVFAFLSAQNVIDMPLSFASLKVVDNFSNAVFSALHGRVERLRLDEVLRLSSAAGVLAALKIPVIQEAAYYLGEATPLVYSIGYALGVTMASTTASTLPASAAALVSTALALYVGDSLPWLALFLVGLGYGWAVFTLVMYVLDREPKKVRIATVSVLAWSVAASLAVFALTSAAGTSPYIPALAILILGLLLSAAARVKQARVRWE</sequence>
<accession>U3T8A2</accession>
<feature type="transmembrane region" description="Helical" evidence="1">
    <location>
        <begin position="132"/>
        <end position="151"/>
    </location>
</feature>
<evidence type="ECO:0000313" key="2">
    <source>
        <dbReference type="EMBL" id="BAN89752.1"/>
    </source>
</evidence>
<evidence type="ECO:0000313" key="3">
    <source>
        <dbReference type="Proteomes" id="UP000016887"/>
    </source>
</evidence>
<feature type="transmembrane region" description="Helical" evidence="1">
    <location>
        <begin position="283"/>
        <end position="305"/>
    </location>
</feature>
<dbReference type="RefSeq" id="WP_022541031.1">
    <property type="nucleotide sequence ID" value="NC_022521.1"/>
</dbReference>
<gene>
    <name evidence="2" type="ORF">ACAM_0283</name>
</gene>
<keyword evidence="1" id="KW-0472">Membrane</keyword>
<reference evidence="2 3" key="1">
    <citation type="journal article" date="2013" name="Appl. Environ. Microbiol.">
        <title>Variation of the Virus-Related Elements within Syntenic Genomes of the Hyperthermophilic Archaeon Aeropyrum.</title>
        <authorList>
            <person name="Daifuku T."/>
            <person name="Yoshida T."/>
            <person name="Kitamura T."/>
            <person name="Kawaichi S."/>
            <person name="Inoue T."/>
            <person name="Nomura K."/>
            <person name="Yoshida Y."/>
            <person name="Kuno S."/>
            <person name="Sako Y."/>
        </authorList>
    </citation>
    <scope>NUCLEOTIDE SEQUENCE [LARGE SCALE GENOMIC DNA]</scope>
    <source>
        <strain evidence="2 3">SY1</strain>
    </source>
</reference>
<dbReference type="EMBL" id="AP012489">
    <property type="protein sequence ID" value="BAN89752.1"/>
    <property type="molecule type" value="Genomic_DNA"/>
</dbReference>
<protein>
    <submittedName>
        <fullName evidence="2">Uncharacterized protein</fullName>
    </submittedName>
</protein>
<keyword evidence="3" id="KW-1185">Reference proteome</keyword>
<evidence type="ECO:0000256" key="1">
    <source>
        <dbReference type="SAM" id="Phobius"/>
    </source>
</evidence>
<feature type="transmembrane region" description="Helical" evidence="1">
    <location>
        <begin position="38"/>
        <end position="59"/>
    </location>
</feature>
<proteinExistence type="predicted"/>
<keyword evidence="1" id="KW-1133">Transmembrane helix</keyword>
<feature type="transmembrane region" description="Helical" evidence="1">
    <location>
        <begin position="157"/>
        <end position="175"/>
    </location>
</feature>
<dbReference type="Proteomes" id="UP000016887">
    <property type="component" value="Chromosome"/>
</dbReference>
<dbReference type="AlphaFoldDB" id="U3T8A2"/>
<dbReference type="eggNOG" id="arCOG14715">
    <property type="taxonomic scope" value="Archaea"/>
</dbReference>
<feature type="transmembrane region" description="Helical" evidence="1">
    <location>
        <begin position="71"/>
        <end position="91"/>
    </location>
</feature>
<feature type="transmembrane region" description="Helical" evidence="1">
    <location>
        <begin position="97"/>
        <end position="120"/>
    </location>
</feature>
<organism evidence="2 3">
    <name type="scientific">Aeropyrum camini SY1 = JCM 12091</name>
    <dbReference type="NCBI Taxonomy" id="1198449"/>
    <lineage>
        <taxon>Archaea</taxon>
        <taxon>Thermoproteota</taxon>
        <taxon>Thermoprotei</taxon>
        <taxon>Desulfurococcales</taxon>
        <taxon>Desulfurococcaceae</taxon>
        <taxon>Aeropyrum</taxon>
    </lineage>
</organism>